<keyword evidence="3 6" id="KW-1133">Transmembrane helix</keyword>
<dbReference type="Gene3D" id="2.30.30.60">
    <property type="match status" value="1"/>
</dbReference>
<protein>
    <submittedName>
        <fullName evidence="8">Mechanosensitive ion channel family protein</fullName>
    </submittedName>
</protein>
<evidence type="ECO:0000256" key="6">
    <source>
        <dbReference type="SAM" id="Phobius"/>
    </source>
</evidence>
<dbReference type="RefSeq" id="WP_211471636.1">
    <property type="nucleotide sequence ID" value="NZ_JAGSXH010000156.1"/>
</dbReference>
<dbReference type="SUPFAM" id="SSF50182">
    <property type="entry name" value="Sm-like ribonucleoproteins"/>
    <property type="match status" value="1"/>
</dbReference>
<keyword evidence="2 6" id="KW-0812">Transmembrane</keyword>
<evidence type="ECO:0000256" key="5">
    <source>
        <dbReference type="SAM" id="MobiDB-lite"/>
    </source>
</evidence>
<sequence length="323" mass="32458">MSGQPTGERPSLGEDEAKVPGQGPGQGQPGQPGQPGATDEQAREQQTAAIAAITAATGARDVPGTSPGVVGGAAAVAESERAVAAQAGVEQTVEQRSGRIHQIEPDEHSPLNALTSVISADFRRALLATLLACAALGLSYAAGGVLTNTPAKVGFFSRHSAIGHAAAIGGAVLFLIFGVVAVRSATGEILKTVPSSLGDNRKAGLRWVCLLVGYLIVIFGTLGALNVPIERLLLGGAVTGVILGIAAQQSLGNVFAGLMLLLTRPFAIGDEISIRSGSLGGVLTGLVADMNLTYVKLVTDNGTVLLPNAAILSAVIGPPGVFG</sequence>
<evidence type="ECO:0000313" key="9">
    <source>
        <dbReference type="Proteomes" id="UP000677913"/>
    </source>
</evidence>
<feature type="transmembrane region" description="Helical" evidence="6">
    <location>
        <begin position="203"/>
        <end position="225"/>
    </location>
</feature>
<dbReference type="Pfam" id="PF00924">
    <property type="entry name" value="MS_channel_2nd"/>
    <property type="match status" value="1"/>
</dbReference>
<feature type="transmembrane region" description="Helical" evidence="6">
    <location>
        <begin position="162"/>
        <end position="182"/>
    </location>
</feature>
<feature type="domain" description="Mechanosensitive ion channel MscS" evidence="7">
    <location>
        <begin position="250"/>
        <end position="314"/>
    </location>
</feature>
<proteinExistence type="predicted"/>
<dbReference type="GO" id="GO:0016020">
    <property type="term" value="C:membrane"/>
    <property type="evidence" value="ECO:0007669"/>
    <property type="project" value="UniProtKB-SubCell"/>
</dbReference>
<accession>A0A8J8BDR0</accession>
<feature type="transmembrane region" description="Helical" evidence="6">
    <location>
        <begin position="125"/>
        <end position="142"/>
    </location>
</feature>
<dbReference type="Proteomes" id="UP000677913">
    <property type="component" value="Unassembled WGS sequence"/>
</dbReference>
<dbReference type="PANTHER" id="PTHR30221:SF1">
    <property type="entry name" value="SMALL-CONDUCTANCE MECHANOSENSITIVE CHANNEL"/>
    <property type="match status" value="1"/>
</dbReference>
<evidence type="ECO:0000259" key="7">
    <source>
        <dbReference type="Pfam" id="PF00924"/>
    </source>
</evidence>
<dbReference type="EMBL" id="JAGSXH010000156">
    <property type="protein sequence ID" value="MBS2966502.1"/>
    <property type="molecule type" value="Genomic_DNA"/>
</dbReference>
<keyword evidence="4 6" id="KW-0472">Membrane</keyword>
<evidence type="ECO:0000256" key="3">
    <source>
        <dbReference type="ARBA" id="ARBA00022989"/>
    </source>
</evidence>
<organism evidence="8 9">
    <name type="scientific">Actinocrinis puniceicyclus</name>
    <dbReference type="NCBI Taxonomy" id="977794"/>
    <lineage>
        <taxon>Bacteria</taxon>
        <taxon>Bacillati</taxon>
        <taxon>Actinomycetota</taxon>
        <taxon>Actinomycetes</taxon>
        <taxon>Catenulisporales</taxon>
        <taxon>Actinospicaceae</taxon>
        <taxon>Actinocrinis</taxon>
    </lineage>
</organism>
<dbReference type="InterPro" id="IPR010920">
    <property type="entry name" value="LSM_dom_sf"/>
</dbReference>
<dbReference type="InterPro" id="IPR045275">
    <property type="entry name" value="MscS_archaea/bacteria_type"/>
</dbReference>
<dbReference type="Gene3D" id="1.10.287.1260">
    <property type="match status" value="1"/>
</dbReference>
<evidence type="ECO:0000256" key="2">
    <source>
        <dbReference type="ARBA" id="ARBA00022692"/>
    </source>
</evidence>
<dbReference type="InterPro" id="IPR023408">
    <property type="entry name" value="MscS_beta-dom_sf"/>
</dbReference>
<dbReference type="GO" id="GO:0008381">
    <property type="term" value="F:mechanosensitive monoatomic ion channel activity"/>
    <property type="evidence" value="ECO:0007669"/>
    <property type="project" value="InterPro"/>
</dbReference>
<evidence type="ECO:0000256" key="4">
    <source>
        <dbReference type="ARBA" id="ARBA00023136"/>
    </source>
</evidence>
<evidence type="ECO:0000313" key="8">
    <source>
        <dbReference type="EMBL" id="MBS2966502.1"/>
    </source>
</evidence>
<feature type="region of interest" description="Disordered" evidence="5">
    <location>
        <begin position="1"/>
        <end position="48"/>
    </location>
</feature>
<name>A0A8J8BDR0_9ACTN</name>
<evidence type="ECO:0000256" key="1">
    <source>
        <dbReference type="ARBA" id="ARBA00004370"/>
    </source>
</evidence>
<gene>
    <name evidence="8" type="ORF">KGA66_25910</name>
</gene>
<keyword evidence="9" id="KW-1185">Reference proteome</keyword>
<dbReference type="AlphaFoldDB" id="A0A8J8BDR0"/>
<dbReference type="InterPro" id="IPR006685">
    <property type="entry name" value="MscS_channel_2nd"/>
</dbReference>
<comment type="subcellular location">
    <subcellularLocation>
        <location evidence="1">Membrane</location>
    </subcellularLocation>
</comment>
<reference evidence="8" key="1">
    <citation type="submission" date="2021-04" db="EMBL/GenBank/DDBJ databases">
        <title>Genome based classification of Actinospica acidithermotolerans sp. nov., an actinobacterium isolated from an Indonesian hot spring.</title>
        <authorList>
            <person name="Kusuma A.B."/>
            <person name="Putra K.E."/>
            <person name="Nafisah S."/>
            <person name="Loh J."/>
            <person name="Nouioui I."/>
            <person name="Goodfellow M."/>
        </authorList>
    </citation>
    <scope>NUCLEOTIDE SEQUENCE</scope>
    <source>
        <strain evidence="8">DSM 45618</strain>
    </source>
</reference>
<dbReference type="PANTHER" id="PTHR30221">
    <property type="entry name" value="SMALL-CONDUCTANCE MECHANOSENSITIVE CHANNEL"/>
    <property type="match status" value="1"/>
</dbReference>
<comment type="caution">
    <text evidence="8">The sequence shown here is derived from an EMBL/GenBank/DDBJ whole genome shotgun (WGS) entry which is preliminary data.</text>
</comment>
<feature type="transmembrane region" description="Helical" evidence="6">
    <location>
        <begin position="237"/>
        <end position="262"/>
    </location>
</feature>